<dbReference type="PANTHER" id="PTHR10146">
    <property type="entry name" value="PROLINE SYNTHETASE CO-TRANSCRIBED BACTERIAL HOMOLOG PROTEIN"/>
    <property type="match status" value="1"/>
</dbReference>
<protein>
    <recommendedName>
        <fullName evidence="2">Pyridoxal phosphate homeostasis protein</fullName>
        <shortName evidence="2">PLP homeostasis protein</shortName>
    </recommendedName>
</protein>
<dbReference type="Gene3D" id="3.20.20.10">
    <property type="entry name" value="Alanine racemase"/>
    <property type="match status" value="1"/>
</dbReference>
<comment type="cofactor">
    <cofactor evidence="3">
        <name>pyridoxal 5'-phosphate</name>
        <dbReference type="ChEBI" id="CHEBI:597326"/>
    </cofactor>
</comment>
<reference evidence="6 7" key="1">
    <citation type="submission" date="2020-08" db="EMBL/GenBank/DDBJ databases">
        <title>Genomic Encyclopedia of Type Strains, Phase IV (KMG-IV): sequencing the most valuable type-strain genomes for metagenomic binning, comparative biology and taxonomic classification.</title>
        <authorList>
            <person name="Goeker M."/>
        </authorList>
    </citation>
    <scope>NUCLEOTIDE SEQUENCE [LARGE SCALE GENOMIC DNA]</scope>
    <source>
        <strain evidence="6 7">DSM 26963</strain>
    </source>
</reference>
<feature type="modified residue" description="N6-(pyridoxal phosphate)lysine" evidence="2 3">
    <location>
        <position position="22"/>
    </location>
</feature>
<dbReference type="Pfam" id="PF01168">
    <property type="entry name" value="Ala_racemase_N"/>
    <property type="match status" value="1"/>
</dbReference>
<evidence type="ECO:0000256" key="4">
    <source>
        <dbReference type="RuleBase" id="RU004514"/>
    </source>
</evidence>
<evidence type="ECO:0000256" key="2">
    <source>
        <dbReference type="HAMAP-Rule" id="MF_02087"/>
    </source>
</evidence>
<dbReference type="AlphaFoldDB" id="A0A7W8FWB0"/>
<dbReference type="CDD" id="cd00635">
    <property type="entry name" value="PLPDE_III_YBL036c_like"/>
    <property type="match status" value="1"/>
</dbReference>
<name>A0A7W8FWB0_9FIRM</name>
<dbReference type="Proteomes" id="UP000521313">
    <property type="component" value="Unassembled WGS sequence"/>
</dbReference>
<comment type="caution">
    <text evidence="6">The sequence shown here is derived from an EMBL/GenBank/DDBJ whole genome shotgun (WGS) entry which is preliminary data.</text>
</comment>
<evidence type="ECO:0000313" key="6">
    <source>
        <dbReference type="EMBL" id="MBB5184434.1"/>
    </source>
</evidence>
<dbReference type="InterPro" id="IPR001608">
    <property type="entry name" value="Ala_racemase_N"/>
</dbReference>
<proteinExistence type="inferred from homology"/>
<dbReference type="PIRSF" id="PIRSF004848">
    <property type="entry name" value="YBL036c_PLPDEIII"/>
    <property type="match status" value="1"/>
</dbReference>
<dbReference type="RefSeq" id="WP_183374406.1">
    <property type="nucleotide sequence ID" value="NZ_JACHHD010000003.1"/>
</dbReference>
<organism evidence="6 7">
    <name type="scientific">Faecalicoccus acidiformans</name>
    <dbReference type="NCBI Taxonomy" id="915173"/>
    <lineage>
        <taxon>Bacteria</taxon>
        <taxon>Bacillati</taxon>
        <taxon>Bacillota</taxon>
        <taxon>Erysipelotrichia</taxon>
        <taxon>Erysipelotrichales</taxon>
        <taxon>Erysipelotrichaceae</taxon>
        <taxon>Faecalicoccus</taxon>
    </lineage>
</organism>
<comment type="function">
    <text evidence="2">Pyridoxal 5'-phosphate (PLP)-binding protein, which is involved in PLP homeostasis.</text>
</comment>
<evidence type="ECO:0000313" key="7">
    <source>
        <dbReference type="Proteomes" id="UP000521313"/>
    </source>
</evidence>
<evidence type="ECO:0000259" key="5">
    <source>
        <dbReference type="Pfam" id="PF01168"/>
    </source>
</evidence>
<comment type="similarity">
    <text evidence="2 4">Belongs to the pyridoxal phosphate-binding protein YggS/PROSC family.</text>
</comment>
<dbReference type="HAMAP" id="MF_02087">
    <property type="entry name" value="PLP_homeostasis"/>
    <property type="match status" value="1"/>
</dbReference>
<dbReference type="GO" id="GO:0030170">
    <property type="term" value="F:pyridoxal phosphate binding"/>
    <property type="evidence" value="ECO:0007669"/>
    <property type="project" value="UniProtKB-UniRule"/>
</dbReference>
<dbReference type="PANTHER" id="PTHR10146:SF14">
    <property type="entry name" value="PYRIDOXAL PHOSPHATE HOMEOSTASIS PROTEIN"/>
    <property type="match status" value="1"/>
</dbReference>
<keyword evidence="1 2" id="KW-0663">Pyridoxal phosphate</keyword>
<sequence length="206" mass="23689">MNHELIESLKTLKDVQVVAVSKKRTKEQIEEVAKAGLRVFGENRVQEFIDKYDPAYTWHIIGHLQTNKVKYIIGKVDLIESLDSLKLAKEIEKYAARQDLIQDVLVQIKISNDPMKTGLPYEEAEEFLKSLQAYPHIRVRGFMCVATHTDDMNLVAEEFENMHTLYKTMKTIYPTIDTLSMGMSHDYKIAIEHGANMVRIGTAIFE</sequence>
<feature type="domain" description="Alanine racemase N-terminal" evidence="5">
    <location>
        <begin position="13"/>
        <end position="205"/>
    </location>
</feature>
<dbReference type="InterPro" id="IPR011078">
    <property type="entry name" value="PyrdxlP_homeostasis"/>
</dbReference>
<evidence type="ECO:0000256" key="1">
    <source>
        <dbReference type="ARBA" id="ARBA00022898"/>
    </source>
</evidence>
<gene>
    <name evidence="6" type="ORF">HNQ43_000472</name>
</gene>
<dbReference type="NCBIfam" id="TIGR00044">
    <property type="entry name" value="YggS family pyridoxal phosphate-dependent enzyme"/>
    <property type="match status" value="1"/>
</dbReference>
<dbReference type="EMBL" id="JACHHD010000003">
    <property type="protein sequence ID" value="MBB5184434.1"/>
    <property type="molecule type" value="Genomic_DNA"/>
</dbReference>
<dbReference type="FunFam" id="3.20.20.10:FF:000018">
    <property type="entry name" value="Pyridoxal phosphate homeostasis protein"/>
    <property type="match status" value="1"/>
</dbReference>
<accession>A0A7W8FWB0</accession>
<evidence type="ECO:0000256" key="3">
    <source>
        <dbReference type="PIRSR" id="PIRSR004848-1"/>
    </source>
</evidence>
<dbReference type="InterPro" id="IPR029066">
    <property type="entry name" value="PLP-binding_barrel"/>
</dbReference>
<dbReference type="SUPFAM" id="SSF51419">
    <property type="entry name" value="PLP-binding barrel"/>
    <property type="match status" value="1"/>
</dbReference>